<dbReference type="PANTHER" id="PTHR19446">
    <property type="entry name" value="REVERSE TRANSCRIPTASES"/>
    <property type="match status" value="1"/>
</dbReference>
<evidence type="ECO:0000259" key="1">
    <source>
        <dbReference type="PROSITE" id="PS50878"/>
    </source>
</evidence>
<gene>
    <name evidence="3" type="ORF">MEDL_6343</name>
</gene>
<dbReference type="Pfam" id="PF00078">
    <property type="entry name" value="RVT_1"/>
    <property type="match status" value="1"/>
</dbReference>
<dbReference type="InterPro" id="IPR036397">
    <property type="entry name" value="RNaseH_sf"/>
</dbReference>
<dbReference type="CDD" id="cd01650">
    <property type="entry name" value="RT_nLTR_like"/>
    <property type="match status" value="1"/>
</dbReference>
<dbReference type="Proteomes" id="UP000683360">
    <property type="component" value="Unassembled WGS sequence"/>
</dbReference>
<dbReference type="InterPro" id="IPR012337">
    <property type="entry name" value="RNaseH-like_sf"/>
</dbReference>
<dbReference type="InterPro" id="IPR000477">
    <property type="entry name" value="RT_dom"/>
</dbReference>
<dbReference type="InterPro" id="IPR002156">
    <property type="entry name" value="RNaseH_domain"/>
</dbReference>
<sequence>MEDTIPKIAKRKLISHRHPVWWNEEVKDFKRKLNQAQRRFKSRSTPENFQILKNAESEFQEITEKAQEEWGEHLGEKLTNARTAKDRWNAFKKMTKKTTNNIVLPFIDCDGKVLFNEQLKCEELEKTYFKGNHLKTSSFDQTHYEEIMKKYKNISEEMFDQEMEEKEYNEPIDPDELIGAIQRLKNDTAPGPDQIFSELLMKADESLYSVLSYVFNKSWEEGKLPKPWKLANVKFIRKMGKSTYNNPSSYRPISLTSILGKVMERVVTSRLEGYIETNSILDPEQEGFRHYRSTENALLSLTQNIFNAFNNNEFILAVFIDLEKAYDSVWREGLLTKLYDNGVKGNIWNWINNFLKERQARCVINNHKGSWFETKIGLPQGSVIAPLLFNIFIKDIFANLSCKKCKFADDGTVWINGKNLNDMEKLVQKDLNIIQDWTKKWRINLSIEKTEYCIFSRNGPIKKMNLQLEEYASSVWQTCETNITDKLNKIQRKGLAICLNVTPTSSVETLEVVSGILPIHLRREEIATRTLAKINSYDISIPIKQILDDWKTIDIPEKYVSPVGKMILQAEDMKVCTGVDVNGIEAEFQFNGLQRYKYPPDYWKNLGNSKSRSTDQKNVGKHIIMEKLSHLPANSCIAFTDGSCLGSPGPVGAGAVIFPSNNQPQIEISKAVSKKGSILLGELIAIKLNYTFFR</sequence>
<evidence type="ECO:0000313" key="4">
    <source>
        <dbReference type="Proteomes" id="UP000683360"/>
    </source>
</evidence>
<dbReference type="AlphaFoldDB" id="A0A8S3Q543"/>
<dbReference type="InterPro" id="IPR043502">
    <property type="entry name" value="DNA/RNA_pol_sf"/>
</dbReference>
<dbReference type="GO" id="GO:0004523">
    <property type="term" value="F:RNA-DNA hybrid ribonuclease activity"/>
    <property type="evidence" value="ECO:0007669"/>
    <property type="project" value="InterPro"/>
</dbReference>
<dbReference type="PROSITE" id="PS50879">
    <property type="entry name" value="RNASE_H_1"/>
    <property type="match status" value="1"/>
</dbReference>
<reference evidence="3" key="1">
    <citation type="submission" date="2021-03" db="EMBL/GenBank/DDBJ databases">
        <authorList>
            <person name="Bekaert M."/>
        </authorList>
    </citation>
    <scope>NUCLEOTIDE SEQUENCE</scope>
</reference>
<evidence type="ECO:0000259" key="2">
    <source>
        <dbReference type="PROSITE" id="PS50879"/>
    </source>
</evidence>
<dbReference type="OrthoDB" id="6243574at2759"/>
<feature type="domain" description="RNase H type-1" evidence="2">
    <location>
        <begin position="632"/>
        <end position="694"/>
    </location>
</feature>
<dbReference type="PROSITE" id="PS50878">
    <property type="entry name" value="RT_POL"/>
    <property type="match status" value="1"/>
</dbReference>
<organism evidence="3 4">
    <name type="scientific">Mytilus edulis</name>
    <name type="common">Blue mussel</name>
    <dbReference type="NCBI Taxonomy" id="6550"/>
    <lineage>
        <taxon>Eukaryota</taxon>
        <taxon>Metazoa</taxon>
        <taxon>Spiralia</taxon>
        <taxon>Lophotrochozoa</taxon>
        <taxon>Mollusca</taxon>
        <taxon>Bivalvia</taxon>
        <taxon>Autobranchia</taxon>
        <taxon>Pteriomorphia</taxon>
        <taxon>Mytilida</taxon>
        <taxon>Mytiloidea</taxon>
        <taxon>Mytilidae</taxon>
        <taxon>Mytilinae</taxon>
        <taxon>Mytilus</taxon>
    </lineage>
</organism>
<dbReference type="SUPFAM" id="SSF56672">
    <property type="entry name" value="DNA/RNA polymerases"/>
    <property type="match status" value="1"/>
</dbReference>
<dbReference type="GO" id="GO:0006259">
    <property type="term" value="P:DNA metabolic process"/>
    <property type="evidence" value="ECO:0007669"/>
    <property type="project" value="UniProtKB-ARBA"/>
</dbReference>
<dbReference type="GO" id="GO:0003676">
    <property type="term" value="F:nucleic acid binding"/>
    <property type="evidence" value="ECO:0007669"/>
    <property type="project" value="InterPro"/>
</dbReference>
<feature type="domain" description="Reverse transcriptase" evidence="1">
    <location>
        <begin position="217"/>
        <end position="468"/>
    </location>
</feature>
<dbReference type="Gene3D" id="3.30.420.10">
    <property type="entry name" value="Ribonuclease H-like superfamily/Ribonuclease H"/>
    <property type="match status" value="1"/>
</dbReference>
<accession>A0A8S3Q543</accession>
<evidence type="ECO:0008006" key="5">
    <source>
        <dbReference type="Google" id="ProtNLM"/>
    </source>
</evidence>
<name>A0A8S3Q543_MYTED</name>
<dbReference type="EMBL" id="CAJPWZ010000352">
    <property type="protein sequence ID" value="CAG2191077.1"/>
    <property type="molecule type" value="Genomic_DNA"/>
</dbReference>
<proteinExistence type="predicted"/>
<dbReference type="SUPFAM" id="SSF53098">
    <property type="entry name" value="Ribonuclease H-like"/>
    <property type="match status" value="1"/>
</dbReference>
<comment type="caution">
    <text evidence="3">The sequence shown here is derived from an EMBL/GenBank/DDBJ whole genome shotgun (WGS) entry which is preliminary data.</text>
</comment>
<keyword evidence="4" id="KW-1185">Reference proteome</keyword>
<evidence type="ECO:0000313" key="3">
    <source>
        <dbReference type="EMBL" id="CAG2191077.1"/>
    </source>
</evidence>
<protein>
    <recommendedName>
        <fullName evidence="5">Reverse transcriptase domain-containing protein</fullName>
    </recommendedName>
</protein>